<dbReference type="RefSeq" id="WP_006282575.1">
    <property type="nucleotide sequence ID" value="NZ_BPTR01000001.1"/>
</dbReference>
<evidence type="ECO:0000313" key="1">
    <source>
        <dbReference type="EMBL" id="GJG26900.1"/>
    </source>
</evidence>
<dbReference type="EMBL" id="BPTR01000001">
    <property type="protein sequence ID" value="GJG26900.1"/>
    <property type="molecule type" value="Genomic_DNA"/>
</dbReference>
<gene>
    <name evidence="1" type="ORF">PRRU23_06000</name>
</gene>
<proteinExistence type="predicted"/>
<protein>
    <submittedName>
        <fullName evidence="1">Uncharacterized protein</fullName>
    </submittedName>
</protein>
<accession>A0AA37HUM4</accession>
<evidence type="ECO:0000313" key="2">
    <source>
        <dbReference type="Proteomes" id="UP000887043"/>
    </source>
</evidence>
<sequence>MIYNNKKHFYDPYDSLDAEWKARISHEMLSVREAAHLSGFSRQYINKLIANGIIDAKKNNDGNYVIAWIKFVRWFSALPITPTSPIGYASYSLKELMRYTGMSRCWLLKFATRNSIPSYYVGMYRRFCKSACEEAWKRESIALKRWLIIEEACALFDIDEEVIFALAALHKIRVKRLNKSQGYNKADILSVVKKGGKLCHE</sequence>
<organism evidence="1 2">
    <name type="scientific">Segatella bryantii</name>
    <name type="common">Prevotella bryantii</name>
    <dbReference type="NCBI Taxonomy" id="77095"/>
    <lineage>
        <taxon>Bacteria</taxon>
        <taxon>Pseudomonadati</taxon>
        <taxon>Bacteroidota</taxon>
        <taxon>Bacteroidia</taxon>
        <taxon>Bacteroidales</taxon>
        <taxon>Prevotellaceae</taxon>
        <taxon>Segatella</taxon>
    </lineage>
</organism>
<reference evidence="1" key="1">
    <citation type="submission" date="2021-08" db="EMBL/GenBank/DDBJ databases">
        <title>Prevotella lacticifex sp. nov., isolated from rumen of cow.</title>
        <authorList>
            <person name="Shinkai T."/>
            <person name="Ikeyama N."/>
            <person name="Kumagai M."/>
            <person name="Ohmori H."/>
            <person name="Sakamoto M."/>
            <person name="Ohkuma M."/>
            <person name="Mitsumori M."/>
        </authorList>
    </citation>
    <scope>NUCLEOTIDE SEQUENCE</scope>
    <source>
        <strain evidence="1">DSM 11371</strain>
    </source>
</reference>
<name>A0AA37HUM4_SEGBR</name>
<dbReference type="AlphaFoldDB" id="A0AA37HUM4"/>
<dbReference type="Proteomes" id="UP000887043">
    <property type="component" value="Unassembled WGS sequence"/>
</dbReference>
<comment type="caution">
    <text evidence="1">The sequence shown here is derived from an EMBL/GenBank/DDBJ whole genome shotgun (WGS) entry which is preliminary data.</text>
</comment>